<dbReference type="PANTHER" id="PTHR32432:SF4">
    <property type="entry name" value="CELL DIVISION PROTEIN FTSA"/>
    <property type="match status" value="1"/>
</dbReference>
<accession>A0A2W7PSJ2</accession>
<reference evidence="9 10" key="1">
    <citation type="submission" date="2018-06" db="EMBL/GenBank/DDBJ databases">
        <title>Genomic Encyclopedia of Archaeal and Bacterial Type Strains, Phase II (KMG-II): from individual species to whole genera.</title>
        <authorList>
            <person name="Goeker M."/>
        </authorList>
    </citation>
    <scope>NUCLEOTIDE SEQUENCE [LARGE SCALE GENOMIC DNA]</scope>
    <source>
        <strain evidence="9 10">DSM 6779</strain>
    </source>
</reference>
<keyword evidence="10" id="KW-1185">Reference proteome</keyword>
<organism evidence="9 10">
    <name type="scientific">Breznakibacter xylanolyticus</name>
    <dbReference type="NCBI Taxonomy" id="990"/>
    <lineage>
        <taxon>Bacteria</taxon>
        <taxon>Pseudomonadati</taxon>
        <taxon>Bacteroidota</taxon>
        <taxon>Bacteroidia</taxon>
        <taxon>Marinilabiliales</taxon>
        <taxon>Marinilabiliaceae</taxon>
        <taxon>Breznakibacter</taxon>
    </lineage>
</organism>
<dbReference type="HAMAP" id="MF_02033">
    <property type="entry name" value="FtsA"/>
    <property type="match status" value="1"/>
</dbReference>
<feature type="region of interest" description="Disordered" evidence="7">
    <location>
        <begin position="400"/>
        <end position="432"/>
    </location>
</feature>
<dbReference type="InterPro" id="IPR043129">
    <property type="entry name" value="ATPase_NBD"/>
</dbReference>
<evidence type="ECO:0000313" key="10">
    <source>
        <dbReference type="Proteomes" id="UP000249239"/>
    </source>
</evidence>
<gene>
    <name evidence="5" type="primary">ftsA</name>
    <name evidence="9" type="ORF">LX69_02888</name>
</gene>
<evidence type="ECO:0000256" key="6">
    <source>
        <dbReference type="PIRNR" id="PIRNR003101"/>
    </source>
</evidence>
<dbReference type="OrthoDB" id="9768127at2"/>
<dbReference type="SMART" id="SM00842">
    <property type="entry name" value="FtsA"/>
    <property type="match status" value="1"/>
</dbReference>
<dbReference type="Proteomes" id="UP000249239">
    <property type="component" value="Unassembled WGS sequence"/>
</dbReference>
<keyword evidence="1 5" id="KW-1003">Cell membrane</keyword>
<dbReference type="Gene3D" id="3.30.1490.110">
    <property type="match status" value="1"/>
</dbReference>
<evidence type="ECO:0000256" key="1">
    <source>
        <dbReference type="ARBA" id="ARBA00022475"/>
    </source>
</evidence>
<dbReference type="Pfam" id="PF14450">
    <property type="entry name" value="FtsA"/>
    <property type="match status" value="1"/>
</dbReference>
<name>A0A2W7PSJ2_9BACT</name>
<dbReference type="NCBIfam" id="TIGR01174">
    <property type="entry name" value="ftsA"/>
    <property type="match status" value="1"/>
</dbReference>
<sequence>MIHEPNLIAAIDIGTTKIVALVGRKMFNGSIEIVGIESVPSTGVKRGVVVNIDETVDGITTVVRRLEDRLGVKIKDVFVGIAGMHIKSVGNKCYKFIDAPNDIRQSDIDHLYHENFKLSIDPNAQILHVIPQDYVIDGEPGNTKPVGMSGNRIEGNFHVVLGNKASIRNIEKCIERAGLHLVEMILEPLASARAAVSNDEKEAGVVLVDIGGGSTDVAVYYDGILRHTAVIPFGGNVITSDIREGCNVRLKHAESLKIKFGSAMSEGERGDVVVTIPSSEGWEPREVIVKSLSFIIEARMQEIIEEVLREIESTGLYNLLGAGIVLTGGGGLLRNLVPLFKFHTGLDVRLGSPAIFVGSSAEEGVESPSLATGIGLLLMGMDKPVKKKIEQAKLFPDEPLMEARKTASAEDDDDKLKDKQVRKEKSKLKRKERETLTGNLFGSLKDKMAGLFDEKDSPM</sequence>
<comment type="similarity">
    <text evidence="5 6">Belongs to the FtsA/MreB family.</text>
</comment>
<dbReference type="GO" id="GO:0043093">
    <property type="term" value="P:FtsZ-dependent cytokinesis"/>
    <property type="evidence" value="ECO:0007669"/>
    <property type="project" value="UniProtKB-UniRule"/>
</dbReference>
<dbReference type="AlphaFoldDB" id="A0A2W7PSJ2"/>
<evidence type="ECO:0000256" key="5">
    <source>
        <dbReference type="HAMAP-Rule" id="MF_02033"/>
    </source>
</evidence>
<feature type="domain" description="SHS2" evidence="8">
    <location>
        <begin position="8"/>
        <end position="195"/>
    </location>
</feature>
<proteinExistence type="inferred from homology"/>
<dbReference type="PANTHER" id="PTHR32432">
    <property type="entry name" value="CELL DIVISION PROTEIN FTSA-RELATED"/>
    <property type="match status" value="1"/>
</dbReference>
<dbReference type="Gene3D" id="3.30.420.40">
    <property type="match status" value="2"/>
</dbReference>
<dbReference type="SUPFAM" id="SSF53067">
    <property type="entry name" value="Actin-like ATPase domain"/>
    <property type="match status" value="2"/>
</dbReference>
<dbReference type="InterPro" id="IPR020823">
    <property type="entry name" value="Cell_div_FtsA"/>
</dbReference>
<evidence type="ECO:0000256" key="3">
    <source>
        <dbReference type="ARBA" id="ARBA00023136"/>
    </source>
</evidence>
<dbReference type="GO" id="GO:0032153">
    <property type="term" value="C:cell division site"/>
    <property type="evidence" value="ECO:0007669"/>
    <property type="project" value="UniProtKB-UniRule"/>
</dbReference>
<comment type="function">
    <text evidence="5 6">Cell division protein that is involved in the assembly of the Z ring. May serve as a membrane anchor for the Z ring.</text>
</comment>
<evidence type="ECO:0000256" key="7">
    <source>
        <dbReference type="SAM" id="MobiDB-lite"/>
    </source>
</evidence>
<comment type="caution">
    <text evidence="9">The sequence shown here is derived from an EMBL/GenBank/DDBJ whole genome shotgun (WGS) entry which is preliminary data.</text>
</comment>
<evidence type="ECO:0000259" key="8">
    <source>
        <dbReference type="SMART" id="SM00842"/>
    </source>
</evidence>
<dbReference type="InterPro" id="IPR050696">
    <property type="entry name" value="FtsA/MreB"/>
</dbReference>
<dbReference type="Pfam" id="PF02491">
    <property type="entry name" value="SHS2_FTSA"/>
    <property type="match status" value="1"/>
</dbReference>
<dbReference type="GO" id="GO:0009898">
    <property type="term" value="C:cytoplasmic side of plasma membrane"/>
    <property type="evidence" value="ECO:0007669"/>
    <property type="project" value="UniProtKB-UniRule"/>
</dbReference>
<keyword evidence="4 5" id="KW-0131">Cell cycle</keyword>
<protein>
    <recommendedName>
        <fullName evidence="5 6">Cell division protein FtsA</fullName>
    </recommendedName>
</protein>
<evidence type="ECO:0000313" key="9">
    <source>
        <dbReference type="EMBL" id="PZX12419.1"/>
    </source>
</evidence>
<dbReference type="InterPro" id="IPR003494">
    <property type="entry name" value="SHS2_FtsA"/>
</dbReference>
<dbReference type="PIRSF" id="PIRSF003101">
    <property type="entry name" value="FtsA"/>
    <property type="match status" value="1"/>
</dbReference>
<dbReference type="EMBL" id="QKZK01000031">
    <property type="protein sequence ID" value="PZX12419.1"/>
    <property type="molecule type" value="Genomic_DNA"/>
</dbReference>
<comment type="subunit">
    <text evidence="5">Self-interacts. Interacts with FtsZ.</text>
</comment>
<keyword evidence="2 5" id="KW-0132">Cell division</keyword>
<dbReference type="RefSeq" id="WP_111446703.1">
    <property type="nucleotide sequence ID" value="NZ_QKZK01000031.1"/>
</dbReference>
<evidence type="ECO:0000256" key="2">
    <source>
        <dbReference type="ARBA" id="ARBA00022618"/>
    </source>
</evidence>
<keyword evidence="3 5" id="KW-0472">Membrane</keyword>
<feature type="compositionally biased region" description="Basic and acidic residues" evidence="7">
    <location>
        <begin position="401"/>
        <end position="423"/>
    </location>
</feature>
<dbReference type="CDD" id="cd24048">
    <property type="entry name" value="ASKHA_NBD_FtsA"/>
    <property type="match status" value="1"/>
</dbReference>
<evidence type="ECO:0000256" key="4">
    <source>
        <dbReference type="ARBA" id="ARBA00023306"/>
    </source>
</evidence>
<comment type="subcellular location">
    <subcellularLocation>
        <location evidence="5">Cell membrane</location>
        <topology evidence="5">Peripheral membrane protein</topology>
        <orientation evidence="5">Cytoplasmic side</orientation>
    </subcellularLocation>
    <text evidence="5">Localizes to the Z ring in an FtsZ-dependent manner. Targeted to the membrane through a conserved C-terminal amphipathic helix.</text>
</comment>